<comment type="pathway">
    <text evidence="11">Phospholipid metabolism; phosphatidylethanolamine biosynthesis.</text>
</comment>
<dbReference type="Proteomes" id="UP000663829">
    <property type="component" value="Unassembled WGS sequence"/>
</dbReference>
<protein>
    <recommendedName>
        <fullName evidence="3">phosphatidylserine decarboxylase</fullName>
        <ecNumber evidence="3">4.1.1.65</ecNumber>
    </recommendedName>
</protein>
<evidence type="ECO:0000256" key="4">
    <source>
        <dbReference type="ARBA" id="ARBA00022516"/>
    </source>
</evidence>
<dbReference type="AlphaFoldDB" id="A0A813YEN4"/>
<keyword evidence="15" id="KW-1185">Reference proteome</keyword>
<evidence type="ECO:0000256" key="2">
    <source>
        <dbReference type="ARBA" id="ARBA00005189"/>
    </source>
</evidence>
<keyword evidence="8" id="KW-0456">Lyase</keyword>
<dbReference type="UniPathway" id="UPA00558"/>
<evidence type="ECO:0000256" key="8">
    <source>
        <dbReference type="ARBA" id="ARBA00023239"/>
    </source>
</evidence>
<evidence type="ECO:0000256" key="12">
    <source>
        <dbReference type="ARBA" id="ARBA00045136"/>
    </source>
</evidence>
<dbReference type="OrthoDB" id="4330at2759"/>
<dbReference type="PANTHER" id="PTHR10067">
    <property type="entry name" value="PHOSPHATIDYLSERINE DECARBOXYLASE"/>
    <property type="match status" value="1"/>
</dbReference>
<organism evidence="13 15">
    <name type="scientific">Didymodactylos carnosus</name>
    <dbReference type="NCBI Taxonomy" id="1234261"/>
    <lineage>
        <taxon>Eukaryota</taxon>
        <taxon>Metazoa</taxon>
        <taxon>Spiralia</taxon>
        <taxon>Gnathifera</taxon>
        <taxon>Rotifera</taxon>
        <taxon>Eurotatoria</taxon>
        <taxon>Bdelloidea</taxon>
        <taxon>Philodinida</taxon>
        <taxon>Philodinidae</taxon>
        <taxon>Didymodactylos</taxon>
    </lineage>
</organism>
<proteinExistence type="predicted"/>
<evidence type="ECO:0000256" key="6">
    <source>
        <dbReference type="ARBA" id="ARBA00023098"/>
    </source>
</evidence>
<dbReference type="InterPro" id="IPR003817">
    <property type="entry name" value="PS_Dcarbxylase"/>
</dbReference>
<evidence type="ECO:0000256" key="3">
    <source>
        <dbReference type="ARBA" id="ARBA00012243"/>
    </source>
</evidence>
<comment type="pathway">
    <text evidence="2">Lipid metabolism.</text>
</comment>
<evidence type="ECO:0000256" key="7">
    <source>
        <dbReference type="ARBA" id="ARBA00023209"/>
    </source>
</evidence>
<dbReference type="PANTHER" id="PTHR10067:SF6">
    <property type="entry name" value="PHOSPHATIDYLSERINE DECARBOXYLASE PROENZYME, MITOCHONDRIAL"/>
    <property type="match status" value="1"/>
</dbReference>
<accession>A0A813YEN4</accession>
<keyword evidence="10" id="KW-0670">Pyruvate</keyword>
<dbReference type="Proteomes" id="UP000681722">
    <property type="component" value="Unassembled WGS sequence"/>
</dbReference>
<gene>
    <name evidence="13" type="ORF">GPM918_LOCUS7722</name>
    <name evidence="14" type="ORF">SRO942_LOCUS7722</name>
</gene>
<evidence type="ECO:0000256" key="5">
    <source>
        <dbReference type="ARBA" id="ARBA00022793"/>
    </source>
</evidence>
<evidence type="ECO:0000256" key="9">
    <source>
        <dbReference type="ARBA" id="ARBA00023264"/>
    </source>
</evidence>
<evidence type="ECO:0000256" key="10">
    <source>
        <dbReference type="ARBA" id="ARBA00023317"/>
    </source>
</evidence>
<dbReference type="GO" id="GO:0005739">
    <property type="term" value="C:mitochondrion"/>
    <property type="evidence" value="ECO:0007669"/>
    <property type="project" value="TreeGrafter"/>
</dbReference>
<dbReference type="Pfam" id="PF02666">
    <property type="entry name" value="PS_Dcarbxylase"/>
    <property type="match status" value="1"/>
</dbReference>
<dbReference type="InterPro" id="IPR033177">
    <property type="entry name" value="PSD-B"/>
</dbReference>
<evidence type="ECO:0000313" key="15">
    <source>
        <dbReference type="Proteomes" id="UP000663829"/>
    </source>
</evidence>
<keyword evidence="4" id="KW-0444">Lipid biosynthesis</keyword>
<evidence type="ECO:0000256" key="1">
    <source>
        <dbReference type="ARBA" id="ARBA00001928"/>
    </source>
</evidence>
<dbReference type="GO" id="GO:0004609">
    <property type="term" value="F:phosphatidylserine decarboxylase activity"/>
    <property type="evidence" value="ECO:0007669"/>
    <property type="project" value="UniProtKB-EC"/>
</dbReference>
<keyword evidence="7" id="KW-0594">Phospholipid biosynthesis</keyword>
<evidence type="ECO:0000256" key="11">
    <source>
        <dbReference type="ARBA" id="ARBA00024326"/>
    </source>
</evidence>
<dbReference type="EMBL" id="CAJOBC010001281">
    <property type="protein sequence ID" value="CAF3668967.1"/>
    <property type="molecule type" value="Genomic_DNA"/>
</dbReference>
<dbReference type="EMBL" id="CAJNOQ010001281">
    <property type="protein sequence ID" value="CAF0883203.1"/>
    <property type="molecule type" value="Genomic_DNA"/>
</dbReference>
<dbReference type="NCBIfam" id="TIGR00163">
    <property type="entry name" value="PS_decarb"/>
    <property type="match status" value="1"/>
</dbReference>
<comment type="function">
    <text evidence="12">Catalyzes the formation of phosphatidylethanolamine (PtdEtn) from phosphatidylserine (PtdSer). Plays a central role in phospholipid metabolism and in the interorganelle trafficking of phosphatidylserine. May be involved in lipid droplet biogenesis at the endoplasmic reticulum membrane.</text>
</comment>
<keyword evidence="9" id="KW-1208">Phospholipid metabolism</keyword>
<keyword evidence="6" id="KW-0443">Lipid metabolism</keyword>
<evidence type="ECO:0000313" key="14">
    <source>
        <dbReference type="EMBL" id="CAF3668967.1"/>
    </source>
</evidence>
<sequence length="452" mass="51538">MFVKPELFHDTVDNPTPIYLVMMFILGPLVCSRRVKARANAVRQKIGRGVKRTMSRSMSGIVWSAKKVTTGGLHVGKTLVKKPRGLIKIKKPKAPSRVSLYKLLPLKLVSRIFGWICRLYLPVWLRPLCFKFYIKLFKCRANEMFNEDLTSYKTISEFFRRKIKLNLRPIDTSALLVSPCDGKVLTCGRVSSGLIEQVKGITYTAQTFLGCPLTKDDHTPHTYAESLLKYRGHELHYCVIYLAPGDYHRFHSPTEWQISWRRHYIGHLFSVNPYVAGWLQDLFCLNERAAYYGSWTHGFFSMTAVGATIVGCINVHFDPELKTNNRLSPFELERRFQTSENSNGILLSRGDNFGDFDFGSTIVLVFEAPDNLVFNVKPGCHVKLGEPLCFFDKNLKTVDSLLSDLSTVTTEVSTSEYEEEEQENELMKKNVNVAAVIKEDSDIIAQTFKSDE</sequence>
<dbReference type="EC" id="4.1.1.65" evidence="3"/>
<keyword evidence="5" id="KW-0210">Decarboxylase</keyword>
<evidence type="ECO:0000313" key="13">
    <source>
        <dbReference type="EMBL" id="CAF0883203.1"/>
    </source>
</evidence>
<dbReference type="GO" id="GO:0006646">
    <property type="term" value="P:phosphatidylethanolamine biosynthetic process"/>
    <property type="evidence" value="ECO:0007669"/>
    <property type="project" value="UniProtKB-UniPathway"/>
</dbReference>
<name>A0A813YEN4_9BILA</name>
<comment type="caution">
    <text evidence="13">The sequence shown here is derived from an EMBL/GenBank/DDBJ whole genome shotgun (WGS) entry which is preliminary data.</text>
</comment>
<comment type="cofactor">
    <cofactor evidence="1">
        <name>pyruvate</name>
        <dbReference type="ChEBI" id="CHEBI:15361"/>
    </cofactor>
</comment>
<reference evidence="13" key="1">
    <citation type="submission" date="2021-02" db="EMBL/GenBank/DDBJ databases">
        <authorList>
            <person name="Nowell W R."/>
        </authorList>
    </citation>
    <scope>NUCLEOTIDE SEQUENCE</scope>
</reference>